<dbReference type="Pfam" id="PF00745">
    <property type="entry name" value="GlutR_dimer"/>
    <property type="match status" value="1"/>
</dbReference>
<evidence type="ECO:0000256" key="8">
    <source>
        <dbReference type="HAMAP-Rule" id="MF_00087"/>
    </source>
</evidence>
<evidence type="ECO:0000313" key="18">
    <source>
        <dbReference type="EMBL" id="PPB72863.1"/>
    </source>
</evidence>
<evidence type="ECO:0000256" key="10">
    <source>
        <dbReference type="PIRSR" id="PIRSR000445-2"/>
    </source>
</evidence>
<comment type="pathway">
    <text evidence="1 8 13">Porphyrin-containing compound metabolism; protoporphyrin-IX biosynthesis; 5-aminolevulinate from L-glutamyl-tRNA(Glu): step 1/2.</text>
</comment>
<comment type="catalytic activity">
    <reaction evidence="7 8 13">
        <text>(S)-4-amino-5-oxopentanoate + tRNA(Glu) + NADP(+) = L-glutamyl-tRNA(Glu) + NADPH + H(+)</text>
        <dbReference type="Rhea" id="RHEA:12344"/>
        <dbReference type="Rhea" id="RHEA-COMP:9663"/>
        <dbReference type="Rhea" id="RHEA-COMP:9680"/>
        <dbReference type="ChEBI" id="CHEBI:15378"/>
        <dbReference type="ChEBI" id="CHEBI:57501"/>
        <dbReference type="ChEBI" id="CHEBI:57783"/>
        <dbReference type="ChEBI" id="CHEBI:58349"/>
        <dbReference type="ChEBI" id="CHEBI:78442"/>
        <dbReference type="ChEBI" id="CHEBI:78520"/>
        <dbReference type="EC" id="1.2.1.70"/>
    </reaction>
</comment>
<evidence type="ECO:0000256" key="1">
    <source>
        <dbReference type="ARBA" id="ARBA00005059"/>
    </source>
</evidence>
<feature type="domain" description="Quinate/shikimate 5-dehydrogenase/glutamyl-tRNA reductase" evidence="15">
    <location>
        <begin position="174"/>
        <end position="301"/>
    </location>
</feature>
<sequence length="422" mass="46899">MNYVSVSFTHKNTGIEVREKLSFSDPEKKREILRLIGANENIIESMVLSTCNRVEIFAYAINPSIATKHILNSISIITLVPYDALELRADVYENEGAIHHLFSVASSLDSLVVGETQIAGQLKEAFKFAYDNGDCGNNISSAVHFAFKCAAEVRASTQISKNPVSVSSVAVAKAKEIYGNIGGMTAIVIGAGEMSRIAAQHLINAEVNVIVLNRDLQKAKSLAESLGDLASFDSIEKLSEYVNRYRLIFSATGALSAIITDEILEPKDFHRYFFDIAVPRDIDISENEFIHVYAVDDLEEIVRTNLALREEQASVAYAIVGRSTTAFFKWLLSKSSTPAIKALRQKAKDIALNEIDKAIKKGYIRNCDKNEAKKLVHQVFKAFLHTPSVRLKEKNSEDVLSNLEYLFDIKIQKDENLEGDLK</sequence>
<name>A0A0S4R980_CAMHY</name>
<evidence type="ECO:0000256" key="4">
    <source>
        <dbReference type="ARBA" id="ARBA00022857"/>
    </source>
</evidence>
<evidence type="ECO:0000256" key="9">
    <source>
        <dbReference type="PIRSR" id="PIRSR000445-1"/>
    </source>
</evidence>
<dbReference type="Gene3D" id="3.40.50.720">
    <property type="entry name" value="NAD(P)-binding Rossmann-like Domain"/>
    <property type="match status" value="1"/>
</dbReference>
<evidence type="ECO:0000259" key="14">
    <source>
        <dbReference type="Pfam" id="PF00745"/>
    </source>
</evidence>
<dbReference type="InterPro" id="IPR036343">
    <property type="entry name" value="GluRdtase_N_sf"/>
</dbReference>
<feature type="active site" description="Nucleophile" evidence="8 9">
    <location>
        <position position="51"/>
    </location>
</feature>
<evidence type="ECO:0000259" key="16">
    <source>
        <dbReference type="Pfam" id="PF05201"/>
    </source>
</evidence>
<evidence type="ECO:0000313" key="19">
    <source>
        <dbReference type="Proteomes" id="UP000052237"/>
    </source>
</evidence>
<comment type="subunit">
    <text evidence="8">Homodimer.</text>
</comment>
<dbReference type="PANTHER" id="PTHR43013">
    <property type="entry name" value="GLUTAMYL-TRNA REDUCTASE"/>
    <property type="match status" value="1"/>
</dbReference>
<dbReference type="FunFam" id="3.30.460.30:FF:000001">
    <property type="entry name" value="Glutamyl-tRNA reductase"/>
    <property type="match status" value="1"/>
</dbReference>
<evidence type="ECO:0000256" key="5">
    <source>
        <dbReference type="ARBA" id="ARBA00023002"/>
    </source>
</evidence>
<feature type="domain" description="Tetrapyrrole biosynthesis glutamyl-tRNA reductase dimerisation" evidence="14">
    <location>
        <begin position="316"/>
        <end position="409"/>
    </location>
</feature>
<dbReference type="PIRSF" id="PIRSF000445">
    <property type="entry name" value="4pyrrol_synth_GluRdtase"/>
    <property type="match status" value="1"/>
</dbReference>
<evidence type="ECO:0000256" key="7">
    <source>
        <dbReference type="ARBA" id="ARBA00047464"/>
    </source>
</evidence>
<evidence type="ECO:0000313" key="20">
    <source>
        <dbReference type="Proteomes" id="UP000239685"/>
    </source>
</evidence>
<dbReference type="Proteomes" id="UP000052237">
    <property type="component" value="Unassembled WGS sequence"/>
</dbReference>
<evidence type="ECO:0000256" key="11">
    <source>
        <dbReference type="PIRSR" id="PIRSR000445-3"/>
    </source>
</evidence>
<dbReference type="GO" id="GO:0050661">
    <property type="term" value="F:NADP binding"/>
    <property type="evidence" value="ECO:0007669"/>
    <property type="project" value="InterPro"/>
</dbReference>
<dbReference type="NCBIfam" id="TIGR01035">
    <property type="entry name" value="hemA"/>
    <property type="match status" value="1"/>
</dbReference>
<dbReference type="EC" id="1.2.1.70" evidence="3 8"/>
<accession>A0A855N897</accession>
<proteinExistence type="inferred from homology"/>
<dbReference type="Pfam" id="PF01488">
    <property type="entry name" value="Shikimate_DH"/>
    <property type="match status" value="1"/>
</dbReference>
<protein>
    <recommendedName>
        <fullName evidence="3 8">Glutamyl-tRNA reductase</fullName>
        <shortName evidence="8">GluTR</shortName>
        <ecNumber evidence="3 8">1.2.1.70</ecNumber>
    </recommendedName>
</protein>
<dbReference type="Pfam" id="PF05201">
    <property type="entry name" value="GlutR_N"/>
    <property type="match status" value="1"/>
</dbReference>
<keyword evidence="19" id="KW-1185">Reference proteome</keyword>
<comment type="domain">
    <text evidence="8">Possesses an unusual extended V-shaped dimeric structure with each monomer consisting of three distinct domains arranged along a curved 'spinal' alpha-helix. The N-terminal catalytic domain specifically recognizes the glutamate moiety of the substrate. The second domain is the NADPH-binding domain, and the third C-terminal domain is responsible for dimerization.</text>
</comment>
<evidence type="ECO:0000313" key="17">
    <source>
        <dbReference type="EMBL" id="CUU70578.1"/>
    </source>
</evidence>
<comment type="function">
    <text evidence="8">Catalyzes the NADPH-dependent reduction of glutamyl-tRNA(Glu) to glutamate 1-semialdehyde (GSA).</text>
</comment>
<dbReference type="AlphaFoldDB" id="A0A0S4R980"/>
<feature type="binding site" evidence="8 10">
    <location>
        <begin position="115"/>
        <end position="117"/>
    </location>
    <ligand>
        <name>substrate</name>
    </ligand>
</feature>
<organism evidence="17 19">
    <name type="scientific">Campylobacter hyointestinalis subsp. hyointestinalis</name>
    <dbReference type="NCBI Taxonomy" id="91352"/>
    <lineage>
        <taxon>Bacteria</taxon>
        <taxon>Pseudomonadati</taxon>
        <taxon>Campylobacterota</taxon>
        <taxon>Epsilonproteobacteria</taxon>
        <taxon>Campylobacterales</taxon>
        <taxon>Campylobacteraceae</taxon>
        <taxon>Campylobacter</taxon>
    </lineage>
</organism>
<dbReference type="InterPro" id="IPR006151">
    <property type="entry name" value="Shikm_DH/Glu-tRNA_Rdtase"/>
</dbReference>
<dbReference type="InterPro" id="IPR000343">
    <property type="entry name" value="4pyrrol_synth_GluRdtase"/>
</dbReference>
<dbReference type="GO" id="GO:0019353">
    <property type="term" value="P:protoporphyrinogen IX biosynthetic process from glutamate"/>
    <property type="evidence" value="ECO:0007669"/>
    <property type="project" value="TreeGrafter"/>
</dbReference>
<dbReference type="PANTHER" id="PTHR43013:SF1">
    <property type="entry name" value="GLUTAMYL-TRNA REDUCTASE"/>
    <property type="match status" value="1"/>
</dbReference>
<dbReference type="Gene3D" id="3.30.460.30">
    <property type="entry name" value="Glutamyl-tRNA reductase, N-terminal domain"/>
    <property type="match status" value="1"/>
</dbReference>
<gene>
    <name evidence="8 17" type="primary">hemA</name>
    <name evidence="18" type="ORF">CDQ78_00380</name>
    <name evidence="17" type="ORF">ERS686654_00260</name>
</gene>
<dbReference type="InterPro" id="IPR015896">
    <property type="entry name" value="4pyrrol_synth_GluRdtase_dimer"/>
</dbReference>
<dbReference type="UniPathway" id="UPA00251">
    <property type="reaction ID" value="UER00316"/>
</dbReference>
<dbReference type="CDD" id="cd05213">
    <property type="entry name" value="NAD_bind_Glutamyl_tRNA_reduct"/>
    <property type="match status" value="1"/>
</dbReference>
<keyword evidence="4 8" id="KW-0521">NADP</keyword>
<feature type="domain" description="Glutamyl-tRNA reductase N-terminal" evidence="16">
    <location>
        <begin position="6"/>
        <end position="157"/>
    </location>
</feature>
<dbReference type="InterPro" id="IPR018214">
    <property type="entry name" value="GluRdtase_CS"/>
</dbReference>
<dbReference type="PROSITE" id="PS00747">
    <property type="entry name" value="GLUTR"/>
    <property type="match status" value="1"/>
</dbReference>
<dbReference type="HAMAP" id="MF_00087">
    <property type="entry name" value="Glu_tRNA_reductase"/>
    <property type="match status" value="1"/>
</dbReference>
<dbReference type="InterPro" id="IPR036291">
    <property type="entry name" value="NAD(P)-bd_dom_sf"/>
</dbReference>
<evidence type="ECO:0000259" key="15">
    <source>
        <dbReference type="Pfam" id="PF01488"/>
    </source>
</evidence>
<dbReference type="GO" id="GO:0008883">
    <property type="term" value="F:glutamyl-tRNA reductase activity"/>
    <property type="evidence" value="ECO:0007669"/>
    <property type="project" value="UniProtKB-UniRule"/>
</dbReference>
<feature type="binding site" evidence="8 10">
    <location>
        <begin position="50"/>
        <end position="53"/>
    </location>
    <ligand>
        <name>substrate</name>
    </ligand>
</feature>
<reference evidence="17 19" key="1">
    <citation type="submission" date="2015-11" db="EMBL/GenBank/DDBJ databases">
        <authorList>
            <consortium name="Pathogen Informatics"/>
        </authorList>
    </citation>
    <scope>NUCLEOTIDE SEQUENCE [LARGE SCALE GENOMIC DNA]</scope>
    <source>
        <strain evidence="17 19">006A-0059</strain>
    </source>
</reference>
<dbReference type="SUPFAM" id="SSF51735">
    <property type="entry name" value="NAD(P)-binding Rossmann-fold domains"/>
    <property type="match status" value="1"/>
</dbReference>
<feature type="binding site" evidence="8 10">
    <location>
        <position position="110"/>
    </location>
    <ligand>
        <name>substrate</name>
    </ligand>
</feature>
<comment type="similarity">
    <text evidence="2 8 13">Belongs to the glutamyl-tRNA reductase family.</text>
</comment>
<comment type="miscellaneous">
    <text evidence="8">During catalysis, the active site Cys acts as a nucleophile attacking the alpha-carbonyl group of tRNA-bound glutamate with the formation of a thioester intermediate between enzyme and glutamate, and the concomitant release of tRNA(Glu). The thioester intermediate is finally reduced by direct hydride transfer from NADPH, to form the product GSA.</text>
</comment>
<dbReference type="EMBL" id="FAVB01000001">
    <property type="protein sequence ID" value="CUU70578.1"/>
    <property type="molecule type" value="Genomic_DNA"/>
</dbReference>
<reference evidence="18 20" key="2">
    <citation type="submission" date="2017-06" db="EMBL/GenBank/DDBJ databases">
        <title>Updating the genomic taxonomy and epidemiology of Campylobacter hyointestinalis; discovery in New Zealand farmed ruminants.</title>
        <authorList>
            <person name="Wilkinson D.A."/>
            <person name="Fayaz A."/>
            <person name="Biggs P.J."/>
            <person name="Midwinter A.C."/>
        </authorList>
    </citation>
    <scope>NUCLEOTIDE SEQUENCE [LARGE SCALE GENOMIC DNA]</scope>
    <source>
        <strain evidence="18 20">S1614a</strain>
    </source>
</reference>
<feature type="binding site" evidence="8 11">
    <location>
        <begin position="190"/>
        <end position="195"/>
    </location>
    <ligand>
        <name>NADP(+)</name>
        <dbReference type="ChEBI" id="CHEBI:58349"/>
    </ligand>
</feature>
<comment type="caution">
    <text evidence="17">The sequence shown here is derived from an EMBL/GenBank/DDBJ whole genome shotgun (WGS) entry which is preliminary data.</text>
</comment>
<dbReference type="EMBL" id="NIQP01000001">
    <property type="protein sequence ID" value="PPB72863.1"/>
    <property type="molecule type" value="Genomic_DNA"/>
</dbReference>
<keyword evidence="6 8" id="KW-0627">Porphyrin biosynthesis</keyword>
<evidence type="ECO:0000256" key="6">
    <source>
        <dbReference type="ARBA" id="ARBA00023244"/>
    </source>
</evidence>
<keyword evidence="5 8" id="KW-0560">Oxidoreductase</keyword>
<dbReference type="SUPFAM" id="SSF69075">
    <property type="entry name" value="Glutamyl tRNA-reductase dimerization domain"/>
    <property type="match status" value="1"/>
</dbReference>
<accession>A0A0S4R980</accession>
<dbReference type="SUPFAM" id="SSF69742">
    <property type="entry name" value="Glutamyl tRNA-reductase catalytic, N-terminal domain"/>
    <property type="match status" value="1"/>
</dbReference>
<dbReference type="InterPro" id="IPR015895">
    <property type="entry name" value="4pyrrol_synth_GluRdtase_N"/>
</dbReference>
<dbReference type="Proteomes" id="UP000239685">
    <property type="component" value="Unassembled WGS sequence"/>
</dbReference>
<evidence type="ECO:0000256" key="2">
    <source>
        <dbReference type="ARBA" id="ARBA00005916"/>
    </source>
</evidence>
<feature type="site" description="Important for activity" evidence="8 12">
    <location>
        <position position="100"/>
    </location>
</feature>
<dbReference type="RefSeq" id="WP_059425429.1">
    <property type="nucleotide sequence ID" value="NZ_FAVB01000001.1"/>
</dbReference>
<evidence type="ECO:0000256" key="12">
    <source>
        <dbReference type="PIRSR" id="PIRSR000445-4"/>
    </source>
</evidence>
<feature type="binding site" evidence="8 10">
    <location>
        <position position="121"/>
    </location>
    <ligand>
        <name>substrate</name>
    </ligand>
</feature>
<evidence type="ECO:0000256" key="13">
    <source>
        <dbReference type="RuleBase" id="RU000584"/>
    </source>
</evidence>
<dbReference type="InterPro" id="IPR036453">
    <property type="entry name" value="GluRdtase_dimer_dom_sf"/>
</dbReference>
<evidence type="ECO:0000256" key="3">
    <source>
        <dbReference type="ARBA" id="ARBA00012970"/>
    </source>
</evidence>